<evidence type="ECO:0000313" key="2">
    <source>
        <dbReference type="EMBL" id="NKG21843.1"/>
    </source>
</evidence>
<sequence length="533" mass="57951">MSLTQNKRRGAKHQDQDQGLAKVSRPRRGARRNDQPRGATDQMPTPQQGSVPSKTTAVGATAAGRFRRSKRSGIAENQSIASGENSLRWHAHRRLSTGSKLGLYDPAPPGALSSTRQMEASLLAVAAPPTNHKGLIFGLDTSTGWIISHDPFFAYGHTVQNPNVCYIGDLGSGKSSAMKTWGLLRPLILGRDVVVLDKKLQKNTGEGEYAPLSRHLGREPIIFRIGGGGSCINILDPRIGTGDHDEQNTGSPAGQSMLLRAVTEEALGRALSPFEGKALRTAHRRALHTATEQGYVATISHVLEALLHPDEQDATEVEVPRAELRGWGLEIAFELERLISDDLAGLIDGETSPDVQLGEGLTVFDVSNLPESGPALAIVMTLVNTWLANMLHRRTQTRPTHLLVEEAWHLVHGTVAEVIARNLKLSRALGLSSHFAFHHISDVPEGSTARAIIKECDTIFIYQQKKPADARAVLEMYDLPASSYLDILKMPTGSCLLKIGSEVPIRARHLRSPSEVTLTDTDAAMKQVQHARN</sequence>
<dbReference type="PANTHER" id="PTHR30121">
    <property type="entry name" value="UNCHARACTERIZED PROTEIN YJGR-RELATED"/>
    <property type="match status" value="1"/>
</dbReference>
<protein>
    <submittedName>
        <fullName evidence="2">ATP/GTP-binding protein</fullName>
    </submittedName>
</protein>
<reference evidence="2 3" key="1">
    <citation type="submission" date="2020-04" db="EMBL/GenBank/DDBJ databases">
        <title>Paeniglutamicibacter sp. ANT13_2, a novel actinomycete isolated from sediment in Antarctica.</title>
        <authorList>
            <person name="Sakdapetsiri C."/>
            <person name="Pinyakong O."/>
        </authorList>
    </citation>
    <scope>NUCLEOTIDE SEQUENCE [LARGE SCALE GENOMIC DNA]</scope>
    <source>
        <strain evidence="2 3">ANT13_2</strain>
    </source>
</reference>
<feature type="compositionally biased region" description="Basic residues" evidence="1">
    <location>
        <begin position="1"/>
        <end position="11"/>
    </location>
</feature>
<gene>
    <name evidence="2" type="ORF">HED64_14155</name>
</gene>
<dbReference type="InterPro" id="IPR027417">
    <property type="entry name" value="P-loop_NTPase"/>
</dbReference>
<evidence type="ECO:0000256" key="1">
    <source>
        <dbReference type="SAM" id="MobiDB-lite"/>
    </source>
</evidence>
<comment type="caution">
    <text evidence="2">The sequence shown here is derived from an EMBL/GenBank/DDBJ whole genome shotgun (WGS) entry which is preliminary data.</text>
</comment>
<dbReference type="PANTHER" id="PTHR30121:SF6">
    <property type="entry name" value="SLR6007 PROTEIN"/>
    <property type="match status" value="1"/>
</dbReference>
<name>A0ABX1G6D8_9MICC</name>
<keyword evidence="3" id="KW-1185">Reference proteome</keyword>
<feature type="compositionally biased region" description="Polar residues" evidence="1">
    <location>
        <begin position="42"/>
        <end position="58"/>
    </location>
</feature>
<accession>A0ABX1G6D8</accession>
<dbReference type="Gene3D" id="3.40.50.300">
    <property type="entry name" value="P-loop containing nucleotide triphosphate hydrolases"/>
    <property type="match status" value="2"/>
</dbReference>
<dbReference type="InterPro" id="IPR051162">
    <property type="entry name" value="T4SS_component"/>
</dbReference>
<organism evidence="2 3">
    <name type="scientific">Paeniglutamicibacter terrestris</name>
    <dbReference type="NCBI Taxonomy" id="2723403"/>
    <lineage>
        <taxon>Bacteria</taxon>
        <taxon>Bacillati</taxon>
        <taxon>Actinomycetota</taxon>
        <taxon>Actinomycetes</taxon>
        <taxon>Micrococcales</taxon>
        <taxon>Micrococcaceae</taxon>
        <taxon>Paeniglutamicibacter</taxon>
    </lineage>
</organism>
<dbReference type="SUPFAM" id="SSF52540">
    <property type="entry name" value="P-loop containing nucleoside triphosphate hydrolases"/>
    <property type="match status" value="1"/>
</dbReference>
<dbReference type="Proteomes" id="UP000746595">
    <property type="component" value="Unassembled WGS sequence"/>
</dbReference>
<feature type="region of interest" description="Disordered" evidence="1">
    <location>
        <begin position="1"/>
        <end position="79"/>
    </location>
</feature>
<proteinExistence type="predicted"/>
<dbReference type="EMBL" id="JAAWVT010000007">
    <property type="protein sequence ID" value="NKG21843.1"/>
    <property type="molecule type" value="Genomic_DNA"/>
</dbReference>
<evidence type="ECO:0000313" key="3">
    <source>
        <dbReference type="Proteomes" id="UP000746595"/>
    </source>
</evidence>